<gene>
    <name evidence="1" type="primary">27</name>
    <name evidence="1" type="ORF">SEA_SANTHID_27</name>
</gene>
<proteinExistence type="predicted"/>
<dbReference type="KEGG" id="vg:80559359"/>
<keyword evidence="2" id="KW-1185">Reference proteome</keyword>
<evidence type="ECO:0000313" key="1">
    <source>
        <dbReference type="EMBL" id="UOK18022.1"/>
    </source>
</evidence>
<sequence length="43" mass="5171">MREWFDDNGSRHWIDENGREHVDIEATQEFSIDVQLIPTQPEE</sequence>
<reference evidence="1" key="1">
    <citation type="submission" date="2022-02" db="EMBL/GenBank/DDBJ databases">
        <authorList>
            <person name="Bastian A.M."/>
            <person name="Blankespoor M.J."/>
            <person name="Fynaardt G.K."/>
            <person name="Gilmeister S.A."/>
            <person name="Hurley E."/>
            <person name="Jones M."/>
            <person name="McKenney E.J."/>
            <person name="Olguin A.N."/>
            <person name="Rens M.N."/>
            <person name="Sterk A.E."/>
            <person name="Swart S.M."/>
            <person name="Thurm C.L."/>
            <person name="Trevino A."/>
            <person name="VanEgdom A."/>
            <person name="Veach M.C."/>
            <person name="Pavich L.R."/>
            <person name="Tolsma S."/>
            <person name="Garlena R.A."/>
            <person name="Russell D.A."/>
            <person name="Jacobs-Sera D."/>
            <person name="Hatfull G.F."/>
        </authorList>
    </citation>
    <scope>NUCLEOTIDE SEQUENCE</scope>
</reference>
<dbReference type="GeneID" id="80559359"/>
<evidence type="ECO:0000313" key="2">
    <source>
        <dbReference type="Proteomes" id="UP000831266"/>
    </source>
</evidence>
<protein>
    <submittedName>
        <fullName evidence="1">Uncharacterized protein</fullName>
    </submittedName>
</protein>
<organism evidence="1 2">
    <name type="scientific">Gordonia phage Santhid</name>
    <dbReference type="NCBI Taxonomy" id="2927281"/>
    <lineage>
        <taxon>Viruses</taxon>
        <taxon>Duplodnaviria</taxon>
        <taxon>Heunggongvirae</taxon>
        <taxon>Uroviricota</taxon>
        <taxon>Caudoviricetes</taxon>
        <taxon>Santhisvirus</taxon>
        <taxon>Santhisvirus santhid</taxon>
    </lineage>
</organism>
<dbReference type="EMBL" id="OM818327">
    <property type="protein sequence ID" value="UOK18022.1"/>
    <property type="molecule type" value="Genomic_DNA"/>
</dbReference>
<accession>A0AAE9GKD0</accession>
<dbReference type="Proteomes" id="UP000831266">
    <property type="component" value="Segment"/>
</dbReference>
<name>A0AAE9GKD0_9CAUD</name>
<dbReference type="RefSeq" id="YP_010842565.1">
    <property type="nucleotide sequence ID" value="NC_079142.1"/>
</dbReference>